<keyword evidence="3" id="KW-1185">Reference proteome</keyword>
<evidence type="ECO:0000313" key="2">
    <source>
        <dbReference type="EMBL" id="BCJ96987.1"/>
    </source>
</evidence>
<feature type="transmembrane region" description="Helical" evidence="1">
    <location>
        <begin position="23"/>
        <end position="39"/>
    </location>
</feature>
<feature type="transmembrane region" description="Helical" evidence="1">
    <location>
        <begin position="78"/>
        <end position="97"/>
    </location>
</feature>
<name>A0A7I8DH25_9FIRM</name>
<keyword evidence="1" id="KW-1133">Transmembrane helix</keyword>
<protein>
    <submittedName>
        <fullName evidence="2">Membrane protein</fullName>
    </submittedName>
</protein>
<dbReference type="KEGG" id="acht:bsdcttw_00280"/>
<dbReference type="InterPro" id="IPR024294">
    <property type="entry name" value="DUF3810"/>
</dbReference>
<dbReference type="Proteomes" id="UP000515703">
    <property type="component" value="Chromosome"/>
</dbReference>
<keyword evidence="1" id="KW-0472">Membrane</keyword>
<reference evidence="2 3" key="2">
    <citation type="submission" date="2020-08" db="EMBL/GenBank/DDBJ databases">
        <authorList>
            <person name="Ueki A."/>
            <person name="Tonouchi A."/>
        </authorList>
    </citation>
    <scope>NUCLEOTIDE SEQUENCE [LARGE SCALE GENOMIC DNA]</scope>
    <source>
        <strain evidence="2 3">CTTW</strain>
    </source>
</reference>
<dbReference type="RefSeq" id="WP_207726468.1">
    <property type="nucleotide sequence ID" value="NZ_AP023368.1"/>
</dbReference>
<feature type="transmembrane region" description="Helical" evidence="1">
    <location>
        <begin position="109"/>
        <end position="131"/>
    </location>
</feature>
<dbReference type="EMBL" id="AP023368">
    <property type="protein sequence ID" value="BCJ96987.1"/>
    <property type="molecule type" value="Genomic_DNA"/>
</dbReference>
<sequence length="390" mass="44452">MQEYSEAPVTMVKWYMAFCKKRIFLLLLAPVSVFFLWLAKVNQNFAELVFARKIYKVIAHAVSFISDKFPISLMEVEIILLPVLVVLGIAYLIYQLIRHKKNSKSISYLMLLTLVNVACIASVLFFMYVFMAGINYHRYSFAKISGYNIQESSVEDLYQMTINLSERAAKARNLISTKGGEFTKDGNVSIDKSNWKALVAAEVKAYAKEGKVYPELKGNYKSVKSVDFSRVMSAMEITGIFWPFTMESNVNTDVVDYSIPATMGHEMAHLRGFMREDEANFISYLICSNSDNPVLQYSGLMLALSYAGNQLYNQSPEDFEKVRATYTAEMSADLREDYYYWVQFEDTVISTASNTVNDNYLKANNQSDGVKSYGRMVDLLLAEYKAEKNN</sequence>
<proteinExistence type="predicted"/>
<dbReference type="Pfam" id="PF12725">
    <property type="entry name" value="DUF3810"/>
    <property type="match status" value="1"/>
</dbReference>
<gene>
    <name evidence="2" type="ORF">bsdcttw_00280</name>
</gene>
<dbReference type="AlphaFoldDB" id="A0A7I8DH25"/>
<evidence type="ECO:0000256" key="1">
    <source>
        <dbReference type="SAM" id="Phobius"/>
    </source>
</evidence>
<keyword evidence="1" id="KW-0812">Transmembrane</keyword>
<organism evidence="2 3">
    <name type="scientific">Anaerocolumna chitinilytica</name>
    <dbReference type="NCBI Taxonomy" id="1727145"/>
    <lineage>
        <taxon>Bacteria</taxon>
        <taxon>Bacillati</taxon>
        <taxon>Bacillota</taxon>
        <taxon>Clostridia</taxon>
        <taxon>Lachnospirales</taxon>
        <taxon>Lachnospiraceae</taxon>
        <taxon>Anaerocolumna</taxon>
    </lineage>
</organism>
<reference evidence="2 3" key="1">
    <citation type="submission" date="2020-08" db="EMBL/GenBank/DDBJ databases">
        <title>Draft genome sequencing of an Anaerocolumna strain isolated from anoxic soil subjected to BSD treatment.</title>
        <authorList>
            <person name="Uek A."/>
            <person name="Tonouchi A."/>
        </authorList>
    </citation>
    <scope>NUCLEOTIDE SEQUENCE [LARGE SCALE GENOMIC DNA]</scope>
    <source>
        <strain evidence="2 3">CTTW</strain>
    </source>
</reference>
<evidence type="ECO:0000313" key="3">
    <source>
        <dbReference type="Proteomes" id="UP000515703"/>
    </source>
</evidence>
<accession>A0A7I8DH25</accession>